<accession>A0A0M9UBE9</accession>
<keyword evidence="1" id="KW-0472">Membrane</keyword>
<keyword evidence="1" id="KW-1133">Transmembrane helix</keyword>
<dbReference type="Proteomes" id="UP000037784">
    <property type="component" value="Unassembled WGS sequence"/>
</dbReference>
<evidence type="ECO:0000313" key="3">
    <source>
        <dbReference type="EMBL" id="KPL87916.1"/>
    </source>
</evidence>
<dbReference type="Gene3D" id="2.60.120.260">
    <property type="entry name" value="Galactose-binding domain-like"/>
    <property type="match status" value="1"/>
</dbReference>
<reference evidence="4" key="3">
    <citation type="submission" date="2015-08" db="EMBL/GenBank/DDBJ databases">
        <title>Draft Genome Sequence of a Heterotrophic Facultative Anaerobic Bacterium Ardenticatena maritima Strain 110S.</title>
        <authorList>
            <person name="Kawaichi S."/>
            <person name="Yoshida T."/>
            <person name="Sako Y."/>
            <person name="Nakamura R."/>
        </authorList>
    </citation>
    <scope>NUCLEOTIDE SEQUENCE [LARGE SCALE GENOMIC DNA]</scope>
    <source>
        <strain evidence="4">110S</strain>
    </source>
</reference>
<dbReference type="EMBL" id="BBZA01000015">
    <property type="protein sequence ID" value="GAP61798.1"/>
    <property type="molecule type" value="Genomic_DNA"/>
</dbReference>
<evidence type="ECO:0008006" key="6">
    <source>
        <dbReference type="Google" id="ProtNLM"/>
    </source>
</evidence>
<proteinExistence type="predicted"/>
<dbReference type="STRING" id="872965.SE16_10315"/>
<keyword evidence="4" id="KW-1185">Reference proteome</keyword>
<dbReference type="AlphaFoldDB" id="A0A0M9UBE9"/>
<keyword evidence="1" id="KW-0812">Transmembrane</keyword>
<dbReference type="OrthoDB" id="4588955at2"/>
<protein>
    <recommendedName>
        <fullName evidence="6">Cyclic di-GMP-binding protein</fullName>
    </recommendedName>
</protein>
<gene>
    <name evidence="2" type="ORF">ARMA_0221</name>
    <name evidence="3" type="ORF">SE16_10315</name>
</gene>
<dbReference type="EMBL" id="LGKN01000005">
    <property type="protein sequence ID" value="KPL87916.1"/>
    <property type="molecule type" value="Genomic_DNA"/>
</dbReference>
<reference evidence="3 5" key="2">
    <citation type="submission" date="2015-07" db="EMBL/GenBank/DDBJ databases">
        <title>Whole genome sequence of Ardenticatena maritima DSM 23922.</title>
        <authorList>
            <person name="Hemp J."/>
            <person name="Ward L.M."/>
            <person name="Pace L.A."/>
            <person name="Fischer W.W."/>
        </authorList>
    </citation>
    <scope>NUCLEOTIDE SEQUENCE [LARGE SCALE GENOMIC DNA]</scope>
    <source>
        <strain evidence="3 5">110S</strain>
    </source>
</reference>
<feature type="transmembrane region" description="Helical" evidence="1">
    <location>
        <begin position="616"/>
        <end position="633"/>
    </location>
</feature>
<comment type="caution">
    <text evidence="2">The sequence shown here is derived from an EMBL/GenBank/DDBJ whole genome shotgun (WGS) entry which is preliminary data.</text>
</comment>
<evidence type="ECO:0000313" key="5">
    <source>
        <dbReference type="Proteomes" id="UP000050502"/>
    </source>
</evidence>
<evidence type="ECO:0000313" key="2">
    <source>
        <dbReference type="EMBL" id="GAP61798.1"/>
    </source>
</evidence>
<dbReference type="RefSeq" id="WP_054491745.1">
    <property type="nucleotide sequence ID" value="NZ_BBZA01000015.1"/>
</dbReference>
<reference evidence="2 4" key="1">
    <citation type="journal article" date="2015" name="Genome Announc.">
        <title>Draft Genome Sequence of a Heterotrophic Facultative Anaerobic Thermophilic Bacterium, Ardenticatena maritima Strain 110ST.</title>
        <authorList>
            <person name="Kawaichi S."/>
            <person name="Yoshida T."/>
            <person name="Sako Y."/>
            <person name="Nakamura R."/>
        </authorList>
    </citation>
    <scope>NUCLEOTIDE SEQUENCE [LARGE SCALE GENOMIC DNA]</scope>
    <source>
        <strain evidence="2 4">110S</strain>
    </source>
</reference>
<evidence type="ECO:0000313" key="4">
    <source>
        <dbReference type="Proteomes" id="UP000037784"/>
    </source>
</evidence>
<dbReference type="InParanoid" id="A0A0M9UBE9"/>
<name>A0A0M9UBE9_9CHLR</name>
<dbReference type="Proteomes" id="UP000050502">
    <property type="component" value="Unassembled WGS sequence"/>
</dbReference>
<evidence type="ECO:0000256" key="1">
    <source>
        <dbReference type="SAM" id="Phobius"/>
    </source>
</evidence>
<sequence length="644" mass="70594">MRWFKMLLLFFVGLGFVGRVAAQEPPLETWRVPFPDLGLPETLRLQGAVAEQTYFVPLAKGIRATYLEADMVVSPDVVDGYVEVRSQDRLLATVPFTNTVCHVRVPLEQARVQDNVMPLTLRARIRSDDDVCTTSYVGGWLEWQQPTLTFEGVPQSPARIGEFWPPVVHDVHIVVPPAPSPVEAEAALRIAAAVAQRYRAVRPTLHIEALREDGPFPPPSAANPTLARLWERRIVIRETSAVNRLTLDTDDMPTLRLEGSPDALRMQSRLVASRLVSAVVARTADAITLAEAETVGRDLITFAELQPPTLNLFGVGRMTIPLAVSQADLGGPVKTLALRLSGTHTPPPETAHATLSVYVNEGLVHAVPLNQSGFFDLYIPVAGALLQRDNTIRIQVDYTPPGGNCEIGAHPFGLTLSPQSYLAFERGGSLPPGFGRIPQSLLPTFDVAFDRLDLAALRAAALLTAEWQRLTRTPLDPRVQSLESVVAARTPALVLAHVPDNASAFNPPLQPTPFRVLDVNGQEIFTMGMDAPFGVLEAFEQRGRMVVLLTQQGDMPLDATAQKALASPNGWYDLQGDVLIVPEQGDPVALSVRTGAVRVEPLTPSRTMWWQRLRPLVYAFLLFGTTLFLAWAYPRVVQKQPKDG</sequence>
<organism evidence="2 4">
    <name type="scientific">Ardenticatena maritima</name>
    <dbReference type="NCBI Taxonomy" id="872965"/>
    <lineage>
        <taxon>Bacteria</taxon>
        <taxon>Bacillati</taxon>
        <taxon>Chloroflexota</taxon>
        <taxon>Ardenticatenia</taxon>
        <taxon>Ardenticatenales</taxon>
        <taxon>Ardenticatenaceae</taxon>
        <taxon>Ardenticatena</taxon>
    </lineage>
</organism>